<dbReference type="OrthoDB" id="10034502at2759"/>
<reference evidence="1 2" key="1">
    <citation type="submission" date="2016-04" db="EMBL/GenBank/DDBJ databases">
        <title>A degradative enzymes factory behind the ericoid mycorrhizal symbiosis.</title>
        <authorList>
            <consortium name="DOE Joint Genome Institute"/>
            <person name="Martino E."/>
            <person name="Morin E."/>
            <person name="Grelet G."/>
            <person name="Kuo A."/>
            <person name="Kohler A."/>
            <person name="Daghino S."/>
            <person name="Barry K."/>
            <person name="Choi C."/>
            <person name="Cichocki N."/>
            <person name="Clum A."/>
            <person name="Copeland A."/>
            <person name="Hainaut M."/>
            <person name="Haridas S."/>
            <person name="Labutti K."/>
            <person name="Lindquist E."/>
            <person name="Lipzen A."/>
            <person name="Khouja H.-R."/>
            <person name="Murat C."/>
            <person name="Ohm R."/>
            <person name="Olson A."/>
            <person name="Spatafora J."/>
            <person name="Veneault-Fourrey C."/>
            <person name="Henrissat B."/>
            <person name="Grigoriev I."/>
            <person name="Martin F."/>
            <person name="Perotto S."/>
        </authorList>
    </citation>
    <scope>NUCLEOTIDE SEQUENCE [LARGE SCALE GENOMIC DNA]</scope>
    <source>
        <strain evidence="1 2">F</strain>
    </source>
</reference>
<dbReference type="Gene3D" id="3.40.50.1820">
    <property type="entry name" value="alpha/beta hydrolase"/>
    <property type="match status" value="1"/>
</dbReference>
<dbReference type="InterPro" id="IPR013744">
    <property type="entry name" value="SidJ"/>
</dbReference>
<dbReference type="SUPFAM" id="SSF53474">
    <property type="entry name" value="alpha/beta-Hydrolases"/>
    <property type="match status" value="1"/>
</dbReference>
<evidence type="ECO:0000313" key="1">
    <source>
        <dbReference type="EMBL" id="PMD48931.1"/>
    </source>
</evidence>
<evidence type="ECO:0000313" key="2">
    <source>
        <dbReference type="Proteomes" id="UP000235786"/>
    </source>
</evidence>
<sequence>MALPRKGLVHLYKSSGWDRLTAFEHTPHFPQTPPQNLLIFIGGLFDGLLTIPYTSTLSSALPATWTLAEVRLSSSYTGWGTSSLQKDVSELSDCVSYFRGIKTGKIVLMGSSTGCQDIMEYLTGADHASRPAIDGGILQAPASDREALILEMDLELYKSSCEAAQRMVDEGNGEEILPQREKGAAFPAPCTARRWLSLASPNHDGDDDYFSSDLGDERLLKTFGKLPKQSPLCILMSEMDEYVPKSVDKKGVIGRWVSIIKKGKGILDEVNSGVVPGASHNLMKDGDDVVGDLVGRVVGFLEGLPEKATLKELDEKLRSQATSVNLSS</sequence>
<keyword evidence="2" id="KW-1185">Reference proteome</keyword>
<gene>
    <name evidence="1" type="ORF">L207DRAFT_560478</name>
</gene>
<dbReference type="PANTHER" id="PTHR31591">
    <property type="entry name" value="UPF0613 PROTEIN PB24D3.06C"/>
    <property type="match status" value="1"/>
</dbReference>
<dbReference type="Proteomes" id="UP000235786">
    <property type="component" value="Unassembled WGS sequence"/>
</dbReference>
<proteinExistence type="predicted"/>
<dbReference type="EMBL" id="KZ613937">
    <property type="protein sequence ID" value="PMD48931.1"/>
    <property type="molecule type" value="Genomic_DNA"/>
</dbReference>
<dbReference type="InterPro" id="IPR029058">
    <property type="entry name" value="AB_hydrolase_fold"/>
</dbReference>
<dbReference type="AlphaFoldDB" id="A0A2J6SDU4"/>
<organism evidence="1 2">
    <name type="scientific">Hyaloscypha variabilis (strain UAMH 11265 / GT02V1 / F)</name>
    <name type="common">Meliniomyces variabilis</name>
    <dbReference type="NCBI Taxonomy" id="1149755"/>
    <lineage>
        <taxon>Eukaryota</taxon>
        <taxon>Fungi</taxon>
        <taxon>Dikarya</taxon>
        <taxon>Ascomycota</taxon>
        <taxon>Pezizomycotina</taxon>
        <taxon>Leotiomycetes</taxon>
        <taxon>Helotiales</taxon>
        <taxon>Hyaloscyphaceae</taxon>
        <taxon>Hyaloscypha</taxon>
        <taxon>Hyaloscypha variabilis</taxon>
    </lineage>
</organism>
<dbReference type="PANTHER" id="PTHR31591:SF7">
    <property type="entry name" value="DUF1749-DOMAIN-CONTAINING PROTEIN"/>
    <property type="match status" value="1"/>
</dbReference>
<dbReference type="Pfam" id="PF08538">
    <property type="entry name" value="DUF1749"/>
    <property type="match status" value="1"/>
</dbReference>
<protein>
    <submittedName>
        <fullName evidence="1">DUF1749-domain-containing protein</fullName>
    </submittedName>
</protein>
<accession>A0A2J6SDU4</accession>
<name>A0A2J6SDU4_HYAVF</name>